<evidence type="ECO:0000313" key="3">
    <source>
        <dbReference type="EMBL" id="NEX62372.1"/>
    </source>
</evidence>
<keyword evidence="1" id="KW-0472">Membrane</keyword>
<evidence type="ECO:0000256" key="2">
    <source>
        <dbReference type="SAM" id="SignalP"/>
    </source>
</evidence>
<reference evidence="3 4" key="1">
    <citation type="submission" date="2020-02" db="EMBL/GenBank/DDBJ databases">
        <authorList>
            <person name="Kim M.K."/>
        </authorList>
    </citation>
    <scope>NUCLEOTIDE SEQUENCE [LARGE SCALE GENOMIC DNA]</scope>
    <source>
        <strain evidence="3 4">17J57-3</strain>
    </source>
</reference>
<feature type="transmembrane region" description="Helical" evidence="1">
    <location>
        <begin position="260"/>
        <end position="286"/>
    </location>
</feature>
<keyword evidence="1" id="KW-0812">Transmembrane</keyword>
<feature type="chain" id="PRO_5025541342" evidence="2">
    <location>
        <begin position="34"/>
        <end position="381"/>
    </location>
</feature>
<feature type="transmembrane region" description="Helical" evidence="1">
    <location>
        <begin position="225"/>
        <end position="248"/>
    </location>
</feature>
<gene>
    <name evidence="3" type="ORF">G3574_14880</name>
</gene>
<protein>
    <submittedName>
        <fullName evidence="3">Polymer-forming cytoskeletal protein</fullName>
    </submittedName>
</protein>
<name>A0A6B3SVG7_9BURK</name>
<comment type="caution">
    <text evidence="3">The sequence shown here is derived from an EMBL/GenBank/DDBJ whole genome shotgun (WGS) entry which is preliminary data.</text>
</comment>
<sequence length="381" mass="39881">MATVYRPTTSPSPGHALAGFALMLACLLQPVHAEVRTEGGNAYHASGEVRMTESVPGDLYAVGGRVMLLAPVGEDVAIAGGSVRIDGDVGQDLRVAGGSVDVTGKVGGDLVASGGQVRVGKESVVKGEAALAGGEVTMAGTLERGARIYANRIVIDGPVRGKTELYAQEITFAPGARIDGDLHYASRRPLAADARGKVSGSIVQEEEPRAWEERAHRRAGGFHPFFILSMFACGMLLQAVFPNAIAGVRQSMTSAPLKSIGIGLALLFTLPPLGVLLLVTLVGIPLGLGVFALYPLLLLLGYLAAAFFLGGLLARMMHAEALADRRRQVLFFALALLVLGLVGTIPVVGWLVVFIALLEGIGGWASWTLQRYRAARTSGHA</sequence>
<evidence type="ECO:0000256" key="1">
    <source>
        <dbReference type="SAM" id="Phobius"/>
    </source>
</evidence>
<keyword evidence="4" id="KW-1185">Reference proteome</keyword>
<keyword evidence="2" id="KW-0732">Signal</keyword>
<accession>A0A6B3SVG7</accession>
<dbReference type="AlphaFoldDB" id="A0A6B3SVG7"/>
<dbReference type="RefSeq" id="WP_163964528.1">
    <property type="nucleotide sequence ID" value="NZ_JAAIVB010000048.1"/>
</dbReference>
<dbReference type="EMBL" id="JAAIVB010000048">
    <property type="protein sequence ID" value="NEX62372.1"/>
    <property type="molecule type" value="Genomic_DNA"/>
</dbReference>
<feature type="transmembrane region" description="Helical" evidence="1">
    <location>
        <begin position="329"/>
        <end position="358"/>
    </location>
</feature>
<organism evidence="3 4">
    <name type="scientific">Noviherbaspirillum galbum</name>
    <dbReference type="NCBI Taxonomy" id="2709383"/>
    <lineage>
        <taxon>Bacteria</taxon>
        <taxon>Pseudomonadati</taxon>
        <taxon>Pseudomonadota</taxon>
        <taxon>Betaproteobacteria</taxon>
        <taxon>Burkholderiales</taxon>
        <taxon>Oxalobacteraceae</taxon>
        <taxon>Noviherbaspirillum</taxon>
    </lineage>
</organism>
<evidence type="ECO:0000313" key="4">
    <source>
        <dbReference type="Proteomes" id="UP000482155"/>
    </source>
</evidence>
<feature type="transmembrane region" description="Helical" evidence="1">
    <location>
        <begin position="292"/>
        <end position="317"/>
    </location>
</feature>
<dbReference type="Proteomes" id="UP000482155">
    <property type="component" value="Unassembled WGS sequence"/>
</dbReference>
<keyword evidence="1" id="KW-1133">Transmembrane helix</keyword>
<proteinExistence type="predicted"/>
<feature type="signal peptide" evidence="2">
    <location>
        <begin position="1"/>
        <end position="33"/>
    </location>
</feature>
<dbReference type="PROSITE" id="PS51257">
    <property type="entry name" value="PROKAR_LIPOPROTEIN"/>
    <property type="match status" value="1"/>
</dbReference>